<dbReference type="OrthoDB" id="419609at186801"/>
<dbReference type="AlphaFoldDB" id="A0A3E3IVB3"/>
<comment type="caution">
    <text evidence="1">The sequence shown here is derived from an EMBL/GenBank/DDBJ whole genome shotgun (WGS) entry which is preliminary data.</text>
</comment>
<dbReference type="Proteomes" id="UP000261166">
    <property type="component" value="Unassembled WGS sequence"/>
</dbReference>
<evidence type="ECO:0000313" key="1">
    <source>
        <dbReference type="EMBL" id="RGE70997.1"/>
    </source>
</evidence>
<protein>
    <submittedName>
        <fullName evidence="1">Uncharacterized protein</fullName>
    </submittedName>
</protein>
<sequence>MNVQNTIVVNSNLTAIDQNLSVRYNSDTDKIQVKFNGVWVDALSAWIQSKEVWIAGITNGFTAKVMDQNNGSGYSMNYYTDYMQLVLSRPRYTWIIVRLCCTNIIDLTNLSTVELLYDLDGIGITKITLGTSALENPNTYEISQEINRNGTGTVTKGSITLDISNLSGKKYIFVEVVTPNSGESGSSTVIANFRIRRIIAYK</sequence>
<dbReference type="RefSeq" id="WP_117530990.1">
    <property type="nucleotide sequence ID" value="NZ_QVLU01000012.1"/>
</dbReference>
<accession>A0A3E3IVB3</accession>
<dbReference type="EMBL" id="QVLU01000012">
    <property type="protein sequence ID" value="RGE70997.1"/>
    <property type="molecule type" value="Genomic_DNA"/>
</dbReference>
<reference evidence="1 2" key="1">
    <citation type="submission" date="2018-08" db="EMBL/GenBank/DDBJ databases">
        <title>A genome reference for cultivated species of the human gut microbiota.</title>
        <authorList>
            <person name="Zou Y."/>
            <person name="Xue W."/>
            <person name="Luo G."/>
        </authorList>
    </citation>
    <scope>NUCLEOTIDE SEQUENCE [LARGE SCALE GENOMIC DNA]</scope>
    <source>
        <strain evidence="1 2">AF26-4BH</strain>
    </source>
</reference>
<proteinExistence type="predicted"/>
<gene>
    <name evidence="1" type="ORF">DWY69_14200</name>
</gene>
<evidence type="ECO:0000313" key="2">
    <source>
        <dbReference type="Proteomes" id="UP000261166"/>
    </source>
</evidence>
<name>A0A3E3IVB3_9FIRM</name>
<organism evidence="1 2">
    <name type="scientific">Eisenbergiella massiliensis</name>
    <dbReference type="NCBI Taxonomy" id="1720294"/>
    <lineage>
        <taxon>Bacteria</taxon>
        <taxon>Bacillati</taxon>
        <taxon>Bacillota</taxon>
        <taxon>Clostridia</taxon>
        <taxon>Lachnospirales</taxon>
        <taxon>Lachnospiraceae</taxon>
        <taxon>Eisenbergiella</taxon>
    </lineage>
</organism>